<protein>
    <submittedName>
        <fullName evidence="2">Uncharacterized protein</fullName>
    </submittedName>
</protein>
<evidence type="ECO:0000256" key="1">
    <source>
        <dbReference type="SAM" id="MobiDB-lite"/>
    </source>
</evidence>
<accession>A0A8K0RHP7</accession>
<dbReference type="Pfam" id="PF12013">
    <property type="entry name" value="OrsD"/>
    <property type="match status" value="1"/>
</dbReference>
<sequence length="266" mass="30619">MELEDLFYYDPSWRIIVCKQCGVVPQTNIARHIRRHHNAMRAFKVASIKLFERSLDHLPLIRDADEICRNVRPLPIADPIRFLDVFHDGICCLLCQDDRDRYVCRGRTAIEDHLKKVHNQPLRQPGRRRRGEAGGIKGLTQAGLVRTPVACQTLFHGTRCRYFIVKARKVHEEIEESPSGSDAGSDATNMGPAFTQPRLEDIINLQLAQQENENSAISNQTGFNINLLSSNPRHQSQWLRVTEWPRFLEPHKQELPTLLFLIVVYP</sequence>
<dbReference type="EMBL" id="JAGPXF010000009">
    <property type="protein sequence ID" value="KAH7231111.1"/>
    <property type="molecule type" value="Genomic_DNA"/>
</dbReference>
<dbReference type="InterPro" id="IPR022698">
    <property type="entry name" value="OrsD"/>
</dbReference>
<proteinExistence type="predicted"/>
<dbReference type="AlphaFoldDB" id="A0A8K0RHP7"/>
<evidence type="ECO:0000313" key="3">
    <source>
        <dbReference type="Proteomes" id="UP000813427"/>
    </source>
</evidence>
<reference evidence="2" key="1">
    <citation type="journal article" date="2021" name="Nat. Commun.">
        <title>Genetic determinants of endophytism in the Arabidopsis root mycobiome.</title>
        <authorList>
            <person name="Mesny F."/>
            <person name="Miyauchi S."/>
            <person name="Thiergart T."/>
            <person name="Pickel B."/>
            <person name="Atanasova L."/>
            <person name="Karlsson M."/>
            <person name="Huettel B."/>
            <person name="Barry K.W."/>
            <person name="Haridas S."/>
            <person name="Chen C."/>
            <person name="Bauer D."/>
            <person name="Andreopoulos W."/>
            <person name="Pangilinan J."/>
            <person name="LaButti K."/>
            <person name="Riley R."/>
            <person name="Lipzen A."/>
            <person name="Clum A."/>
            <person name="Drula E."/>
            <person name="Henrissat B."/>
            <person name="Kohler A."/>
            <person name="Grigoriev I.V."/>
            <person name="Martin F.M."/>
            <person name="Hacquard S."/>
        </authorList>
    </citation>
    <scope>NUCLEOTIDE SEQUENCE</scope>
    <source>
        <strain evidence="2">MPI-SDFR-AT-0068</strain>
    </source>
</reference>
<dbReference type="OrthoDB" id="5053497at2759"/>
<dbReference type="Proteomes" id="UP000813427">
    <property type="component" value="Unassembled WGS sequence"/>
</dbReference>
<keyword evidence="3" id="KW-1185">Reference proteome</keyword>
<organism evidence="2 3">
    <name type="scientific">Fusarium tricinctum</name>
    <dbReference type="NCBI Taxonomy" id="61284"/>
    <lineage>
        <taxon>Eukaryota</taxon>
        <taxon>Fungi</taxon>
        <taxon>Dikarya</taxon>
        <taxon>Ascomycota</taxon>
        <taxon>Pezizomycotina</taxon>
        <taxon>Sordariomycetes</taxon>
        <taxon>Hypocreomycetidae</taxon>
        <taxon>Hypocreales</taxon>
        <taxon>Nectriaceae</taxon>
        <taxon>Fusarium</taxon>
        <taxon>Fusarium tricinctum species complex</taxon>
    </lineage>
</organism>
<name>A0A8K0RHP7_9HYPO</name>
<gene>
    <name evidence="2" type="ORF">BKA59DRAFT_560532</name>
</gene>
<feature type="region of interest" description="Disordered" evidence="1">
    <location>
        <begin position="174"/>
        <end position="193"/>
    </location>
</feature>
<comment type="caution">
    <text evidence="2">The sequence shown here is derived from an EMBL/GenBank/DDBJ whole genome shotgun (WGS) entry which is preliminary data.</text>
</comment>
<feature type="compositionally biased region" description="Polar residues" evidence="1">
    <location>
        <begin position="178"/>
        <end position="188"/>
    </location>
</feature>
<evidence type="ECO:0000313" key="2">
    <source>
        <dbReference type="EMBL" id="KAH7231111.1"/>
    </source>
</evidence>